<feature type="active site" description="Charge relay system" evidence="5 6">
    <location>
        <position position="347"/>
    </location>
</feature>
<dbReference type="InterPro" id="IPR023828">
    <property type="entry name" value="Peptidase_S8_Ser-AS"/>
</dbReference>
<protein>
    <submittedName>
        <fullName evidence="8">S8 family peptidase</fullName>
    </submittedName>
</protein>
<dbReference type="PROSITE" id="PS00137">
    <property type="entry name" value="SUBTILASE_HIS"/>
    <property type="match status" value="1"/>
</dbReference>
<sequence>MPAGTYNVTIIAVDKFGNAAKDESKKITIRDPRDLNGNGIEDSLEEQKAKDLKVIVLHEDDLKGNLTGVGSSLEKRFKVLPGSAMTVSSDNLEKIAKTDGVRGVYTDQKLTVLSAASTSSSNPGPSIIDDPREISGPKGEGVTVALIDTGADADHEALSRKIVAFQDFVNNQTEPYDDNGHGTHCASLIAGDLGMGVAPGAELVVIKVMDRDGACYLSDALKALDWCLDNRDRYGIKIISFSVGGEGPSDGASLLDEACDRMVEEGLTMCVAAGNSGPSPSSIVMPGGAEKVITIGAIDRTGLIFEQSSRGPTLTGEIKPDLVTLGVDVPSALAGSKNGLSSVSGTSMAVPQVSGASAVLLEANPELQPADIKRLLLKTADELGQEGKDNLYGYGALNLTRALRSINAPKEELYPPDLVDVRLNRDEATEGEPVMVEAQASGEIKSLNTKIIGPDRNLEIPMDDLDGNGIYSARWETSFWTAGDYKISVDLVGGFGEMESIAVPFRLLER</sequence>
<dbReference type="Gene3D" id="3.40.50.200">
    <property type="entry name" value="Peptidase S8/S53 domain"/>
    <property type="match status" value="1"/>
</dbReference>
<dbReference type="InterPro" id="IPR036852">
    <property type="entry name" value="Peptidase_S8/S53_dom_sf"/>
</dbReference>
<proteinExistence type="inferred from homology"/>
<evidence type="ECO:0000256" key="5">
    <source>
        <dbReference type="PIRSR" id="PIRSR615500-1"/>
    </source>
</evidence>
<reference evidence="8 9" key="1">
    <citation type="journal article" date="2020" name="Biotechnol. Biofuels">
        <title>New insights from the biogas microbiome by comprehensive genome-resolved metagenomics of nearly 1600 species originating from multiple anaerobic digesters.</title>
        <authorList>
            <person name="Campanaro S."/>
            <person name="Treu L."/>
            <person name="Rodriguez-R L.M."/>
            <person name="Kovalovszki A."/>
            <person name="Ziels R.M."/>
            <person name="Maus I."/>
            <person name="Zhu X."/>
            <person name="Kougias P.G."/>
            <person name="Basile A."/>
            <person name="Luo G."/>
            <person name="Schluter A."/>
            <person name="Konstantinidis K.T."/>
            <person name="Angelidaki I."/>
        </authorList>
    </citation>
    <scope>NUCLEOTIDE SEQUENCE [LARGE SCALE GENOMIC DNA]</scope>
    <source>
        <strain evidence="8">AS27yjCOA_157</strain>
    </source>
</reference>
<dbReference type="CDD" id="cd07487">
    <property type="entry name" value="Peptidases_S8_1"/>
    <property type="match status" value="1"/>
</dbReference>
<evidence type="ECO:0000256" key="6">
    <source>
        <dbReference type="PROSITE-ProRule" id="PRU01240"/>
    </source>
</evidence>
<dbReference type="InterPro" id="IPR015500">
    <property type="entry name" value="Peptidase_S8_subtilisin-rel"/>
</dbReference>
<keyword evidence="2 6" id="KW-0645">Protease</keyword>
<dbReference type="InterPro" id="IPR022398">
    <property type="entry name" value="Peptidase_S8_His-AS"/>
</dbReference>
<feature type="domain" description="Peptidase S8/S53" evidence="7">
    <location>
        <begin position="139"/>
        <end position="395"/>
    </location>
</feature>
<dbReference type="PANTHER" id="PTHR43806">
    <property type="entry name" value="PEPTIDASE S8"/>
    <property type="match status" value="1"/>
</dbReference>
<dbReference type="Pfam" id="PF00082">
    <property type="entry name" value="Peptidase_S8"/>
    <property type="match status" value="1"/>
</dbReference>
<dbReference type="Proteomes" id="UP000544742">
    <property type="component" value="Unassembled WGS sequence"/>
</dbReference>
<dbReference type="InterPro" id="IPR000209">
    <property type="entry name" value="Peptidase_S8/S53_dom"/>
</dbReference>
<keyword evidence="4 6" id="KW-0720">Serine protease</keyword>
<evidence type="ECO:0000256" key="4">
    <source>
        <dbReference type="ARBA" id="ARBA00022825"/>
    </source>
</evidence>
<dbReference type="GO" id="GO:0004252">
    <property type="term" value="F:serine-type endopeptidase activity"/>
    <property type="evidence" value="ECO:0007669"/>
    <property type="project" value="UniProtKB-UniRule"/>
</dbReference>
<keyword evidence="3 6" id="KW-0378">Hydrolase</keyword>
<evidence type="ECO:0000313" key="8">
    <source>
        <dbReference type="EMBL" id="NLJ22595.1"/>
    </source>
</evidence>
<feature type="active site" description="Charge relay system" evidence="5 6">
    <location>
        <position position="148"/>
    </location>
</feature>
<dbReference type="GO" id="GO:0006508">
    <property type="term" value="P:proteolysis"/>
    <property type="evidence" value="ECO:0007669"/>
    <property type="project" value="UniProtKB-KW"/>
</dbReference>
<evidence type="ECO:0000256" key="3">
    <source>
        <dbReference type="ARBA" id="ARBA00022801"/>
    </source>
</evidence>
<evidence type="ECO:0000256" key="1">
    <source>
        <dbReference type="ARBA" id="ARBA00011073"/>
    </source>
</evidence>
<dbReference type="AlphaFoldDB" id="A0A7K4AI63"/>
<organism evidence="8 9">
    <name type="scientific">Methanothrix soehngenii</name>
    <name type="common">Methanosaeta concilii</name>
    <dbReference type="NCBI Taxonomy" id="2223"/>
    <lineage>
        <taxon>Archaea</taxon>
        <taxon>Methanobacteriati</taxon>
        <taxon>Methanobacteriota</taxon>
        <taxon>Stenosarchaea group</taxon>
        <taxon>Methanomicrobia</taxon>
        <taxon>Methanotrichales</taxon>
        <taxon>Methanotrichaceae</taxon>
        <taxon>Methanothrix</taxon>
    </lineage>
</organism>
<evidence type="ECO:0000256" key="2">
    <source>
        <dbReference type="ARBA" id="ARBA00022670"/>
    </source>
</evidence>
<comment type="similarity">
    <text evidence="1 6">Belongs to the peptidase S8 family.</text>
</comment>
<name>A0A7K4AI63_METSH</name>
<dbReference type="PROSITE" id="PS51892">
    <property type="entry name" value="SUBTILASE"/>
    <property type="match status" value="1"/>
</dbReference>
<evidence type="ECO:0000259" key="7">
    <source>
        <dbReference type="Pfam" id="PF00082"/>
    </source>
</evidence>
<feature type="active site" description="Charge relay system" evidence="5 6">
    <location>
        <position position="181"/>
    </location>
</feature>
<evidence type="ECO:0000313" key="9">
    <source>
        <dbReference type="Proteomes" id="UP000544742"/>
    </source>
</evidence>
<dbReference type="SUPFAM" id="SSF52743">
    <property type="entry name" value="Subtilisin-like"/>
    <property type="match status" value="1"/>
</dbReference>
<dbReference type="PRINTS" id="PR00723">
    <property type="entry name" value="SUBTILISIN"/>
</dbReference>
<accession>A0A7K4AI63</accession>
<dbReference type="EMBL" id="JAAYUN010000097">
    <property type="protein sequence ID" value="NLJ22595.1"/>
    <property type="molecule type" value="Genomic_DNA"/>
</dbReference>
<dbReference type="InterPro" id="IPR050131">
    <property type="entry name" value="Peptidase_S8_subtilisin-like"/>
</dbReference>
<comment type="caution">
    <text evidence="8">The sequence shown here is derived from an EMBL/GenBank/DDBJ whole genome shotgun (WGS) entry which is preliminary data.</text>
</comment>
<dbReference type="PANTHER" id="PTHR43806:SF11">
    <property type="entry name" value="CEREVISIN-RELATED"/>
    <property type="match status" value="1"/>
</dbReference>
<dbReference type="PROSITE" id="PS00138">
    <property type="entry name" value="SUBTILASE_SER"/>
    <property type="match status" value="1"/>
</dbReference>
<gene>
    <name evidence="8" type="ORF">GX426_05755</name>
</gene>